<feature type="compositionally biased region" description="Polar residues" evidence="9">
    <location>
        <begin position="289"/>
        <end position="300"/>
    </location>
</feature>
<feature type="region of interest" description="Disordered" evidence="9">
    <location>
        <begin position="365"/>
        <end position="477"/>
    </location>
</feature>
<feature type="region of interest" description="Disordered" evidence="9">
    <location>
        <begin position="91"/>
        <end position="217"/>
    </location>
</feature>
<feature type="region of interest" description="Disordered" evidence="9">
    <location>
        <begin position="730"/>
        <end position="787"/>
    </location>
</feature>
<dbReference type="InterPro" id="IPR015940">
    <property type="entry name" value="UBA"/>
</dbReference>
<keyword evidence="4" id="KW-0158">Chromosome</keyword>
<dbReference type="Ensembl" id="ENSCCRT00020125752.1">
    <property type="protein sequence ID" value="ENSCCRP00020115302.1"/>
    <property type="gene ID" value="ENSCCRG00020051490.1"/>
</dbReference>
<dbReference type="Gene3D" id="1.10.8.10">
    <property type="entry name" value="DNA helicase RuvA subunit, C-terminal domain"/>
    <property type="match status" value="1"/>
</dbReference>
<evidence type="ECO:0000256" key="1">
    <source>
        <dbReference type="ARBA" id="ARBA00004123"/>
    </source>
</evidence>
<comment type="subcellular location">
    <subcellularLocation>
        <location evidence="2">Chromosome</location>
    </subcellularLocation>
    <subcellularLocation>
        <location evidence="3">Cytoplasm</location>
    </subcellularLocation>
    <subcellularLocation>
        <location evidence="1">Nucleus</location>
    </subcellularLocation>
</comment>
<dbReference type="InterPro" id="IPR022166">
    <property type="entry name" value="UBAP2/Lig"/>
</dbReference>
<feature type="region of interest" description="Disordered" evidence="9">
    <location>
        <begin position="272"/>
        <end position="300"/>
    </location>
</feature>
<dbReference type="GO" id="GO:0005737">
    <property type="term" value="C:cytoplasm"/>
    <property type="evidence" value="ECO:0007669"/>
    <property type="project" value="UniProtKB-SubCell"/>
</dbReference>
<evidence type="ECO:0000259" key="10">
    <source>
        <dbReference type="PROSITE" id="PS50030"/>
    </source>
</evidence>
<accession>A0A8C2KXG8</accession>
<feature type="compositionally biased region" description="Basic and acidic residues" evidence="9">
    <location>
        <begin position="115"/>
        <end position="131"/>
    </location>
</feature>
<evidence type="ECO:0000313" key="12">
    <source>
        <dbReference type="Proteomes" id="UP000694701"/>
    </source>
</evidence>
<evidence type="ECO:0000256" key="8">
    <source>
        <dbReference type="ARBA" id="ARBA00023242"/>
    </source>
</evidence>
<dbReference type="PANTHER" id="PTHR16308:SF18">
    <property type="entry name" value="UBIQUITIN-ASSOCIATED PROTEIN 2-LIKE"/>
    <property type="match status" value="1"/>
</dbReference>
<dbReference type="Proteomes" id="UP000694701">
    <property type="component" value="Unplaced"/>
</dbReference>
<protein>
    <submittedName>
        <fullName evidence="11">Ubiquitin associated protein 2-like</fullName>
    </submittedName>
</protein>
<dbReference type="CDD" id="cd14277">
    <property type="entry name" value="UBA_UBP2_like"/>
    <property type="match status" value="1"/>
</dbReference>
<reference evidence="11" key="1">
    <citation type="submission" date="2025-08" db="UniProtKB">
        <authorList>
            <consortium name="Ensembl"/>
        </authorList>
    </citation>
    <scope>IDENTIFICATION</scope>
</reference>
<feature type="region of interest" description="Disordered" evidence="9">
    <location>
        <begin position="627"/>
        <end position="651"/>
    </location>
</feature>
<feature type="compositionally biased region" description="Polar residues" evidence="9">
    <location>
        <begin position="571"/>
        <end position="588"/>
    </location>
</feature>
<evidence type="ECO:0000256" key="6">
    <source>
        <dbReference type="ARBA" id="ARBA00022490"/>
    </source>
</evidence>
<feature type="compositionally biased region" description="Polar residues" evidence="9">
    <location>
        <begin position="192"/>
        <end position="210"/>
    </location>
</feature>
<evidence type="ECO:0000313" key="11">
    <source>
        <dbReference type="Ensembl" id="ENSCCRP00020115302.1"/>
    </source>
</evidence>
<evidence type="ECO:0000256" key="2">
    <source>
        <dbReference type="ARBA" id="ARBA00004286"/>
    </source>
</evidence>
<evidence type="ECO:0000256" key="9">
    <source>
        <dbReference type="SAM" id="MobiDB-lite"/>
    </source>
</evidence>
<organism evidence="11 12">
    <name type="scientific">Cyprinus carpio</name>
    <name type="common">Common carp</name>
    <dbReference type="NCBI Taxonomy" id="7962"/>
    <lineage>
        <taxon>Eukaryota</taxon>
        <taxon>Metazoa</taxon>
        <taxon>Chordata</taxon>
        <taxon>Craniata</taxon>
        <taxon>Vertebrata</taxon>
        <taxon>Euteleostomi</taxon>
        <taxon>Actinopterygii</taxon>
        <taxon>Neopterygii</taxon>
        <taxon>Teleostei</taxon>
        <taxon>Ostariophysi</taxon>
        <taxon>Cypriniformes</taxon>
        <taxon>Cyprinidae</taxon>
        <taxon>Cyprininae</taxon>
        <taxon>Cyprinus</taxon>
    </lineage>
</organism>
<evidence type="ECO:0000256" key="7">
    <source>
        <dbReference type="ARBA" id="ARBA00022553"/>
    </source>
</evidence>
<feature type="region of interest" description="Disordered" evidence="9">
    <location>
        <begin position="926"/>
        <end position="972"/>
    </location>
</feature>
<evidence type="ECO:0000256" key="5">
    <source>
        <dbReference type="ARBA" id="ARBA00022481"/>
    </source>
</evidence>
<dbReference type="SUPFAM" id="SSF46934">
    <property type="entry name" value="UBA-like"/>
    <property type="match status" value="1"/>
</dbReference>
<dbReference type="AlphaFoldDB" id="A0A8C2KXG8"/>
<feature type="compositionally biased region" description="Polar residues" evidence="9">
    <location>
        <begin position="524"/>
        <end position="563"/>
    </location>
</feature>
<feature type="compositionally biased region" description="Low complexity" evidence="9">
    <location>
        <begin position="275"/>
        <end position="286"/>
    </location>
</feature>
<feature type="compositionally biased region" description="Low complexity" evidence="9">
    <location>
        <begin position="427"/>
        <end position="467"/>
    </location>
</feature>
<feature type="region of interest" description="Disordered" evidence="9">
    <location>
        <begin position="523"/>
        <end position="592"/>
    </location>
</feature>
<feature type="compositionally biased region" description="Low complexity" evidence="9">
    <location>
        <begin position="756"/>
        <end position="782"/>
    </location>
</feature>
<keyword evidence="6" id="KW-0963">Cytoplasm</keyword>
<feature type="compositionally biased region" description="Low complexity" evidence="9">
    <location>
        <begin position="627"/>
        <end position="650"/>
    </location>
</feature>
<keyword evidence="7" id="KW-0597">Phosphoprotein</keyword>
<dbReference type="GO" id="GO:0005634">
    <property type="term" value="C:nucleus"/>
    <property type="evidence" value="ECO:0007669"/>
    <property type="project" value="UniProtKB-SubCell"/>
</dbReference>
<name>A0A8C2KXG8_CYPCA</name>
<dbReference type="PANTHER" id="PTHR16308">
    <property type="entry name" value="UBIQUITIN ASSOCIATED PROTEIN 2-LIKE/LINGERER"/>
    <property type="match status" value="1"/>
</dbReference>
<dbReference type="InterPro" id="IPR009060">
    <property type="entry name" value="UBA-like_sf"/>
</dbReference>
<keyword evidence="8" id="KW-0539">Nucleus</keyword>
<feature type="compositionally biased region" description="Polar residues" evidence="9">
    <location>
        <begin position="367"/>
        <end position="387"/>
    </location>
</feature>
<dbReference type="GO" id="GO:0005694">
    <property type="term" value="C:chromosome"/>
    <property type="evidence" value="ECO:0007669"/>
    <property type="project" value="UniProtKB-SubCell"/>
</dbReference>
<dbReference type="PROSITE" id="PS50030">
    <property type="entry name" value="UBA"/>
    <property type="match status" value="1"/>
</dbReference>
<evidence type="ECO:0000256" key="3">
    <source>
        <dbReference type="ARBA" id="ARBA00004496"/>
    </source>
</evidence>
<feature type="compositionally biased region" description="Basic residues" evidence="9">
    <location>
        <begin position="468"/>
        <end position="477"/>
    </location>
</feature>
<dbReference type="FunFam" id="1.10.8.10:FF:000004">
    <property type="entry name" value="ubiquitin-associated protein 2-like isoform X1"/>
    <property type="match status" value="1"/>
</dbReference>
<dbReference type="GO" id="GO:0061484">
    <property type="term" value="P:hematopoietic stem cell homeostasis"/>
    <property type="evidence" value="ECO:0007669"/>
    <property type="project" value="UniProtKB-ARBA"/>
</dbReference>
<dbReference type="SMART" id="SM00165">
    <property type="entry name" value="UBA"/>
    <property type="match status" value="1"/>
</dbReference>
<feature type="compositionally biased region" description="Basic residues" evidence="9">
    <location>
        <begin position="132"/>
        <end position="144"/>
    </location>
</feature>
<dbReference type="InterPro" id="IPR051833">
    <property type="entry name" value="TC-DDR_regulator"/>
</dbReference>
<evidence type="ECO:0000256" key="4">
    <source>
        <dbReference type="ARBA" id="ARBA00022454"/>
    </source>
</evidence>
<keyword evidence="5" id="KW-0488">Methylation</keyword>
<proteinExistence type="predicted"/>
<feature type="compositionally biased region" description="Polar residues" evidence="9">
    <location>
        <begin position="938"/>
        <end position="972"/>
    </location>
</feature>
<sequence length="972" mass="102150">MMLAIIAVCFTTAMKSDLIILSFLFIQATAEQIRLAQMISDHNDADFEEKVKQLVDITGKDQDESMIALHDCNGDVNRAINVLLEGSPDTDSWEMVGKKKGVSGQKESAQTDGGDEGKENREKGGERDVARRRGGAPRRGRGASRGREFRGQENGLDGAKAGGVAGRGMERGRRGRGRGRGNTFNPADYTEPAQTEESYTSGSTWSNTGNLEPEDGNSAWRTATEEWGMEDWNEDLSETKIFTASSVVSMPIPQENVTITAGQRIDLAVLLGKTPPSSSSEAEPASLEGPQTPSLSQSLVFSNSKQTAALSQSSSSAPYSQHSMVSMLSKGFGDVGDPKGTTGGSTTGSQFLEQFKTAQALAHLVAQHSQSGTPNAGPSTWDTSPPTLGQYDMKSHTEPVHSPFTKRQPYKPTSTSSSMDAFLQDKATPASTTSALPSQSTPSSSSLPQNSSSPADPQASSPLPLQQHKLKQQKKRASISTKIPALAVEMPGSADISGLNLQFGALQFGSEPVLPEYDAPAAVATTTPGNQGQNSLYTSASKEAENPGSQAAPQATALSNPSQMELYEPRASQTRRYPPSVSSSPQKDIQSKVRFSLNTSSPYVDGDSSLHSSSFSSVSVVASSVPSATSAGPVSHSGPIPPSSSVSSVSAQSALGPVSSLTLGLNSGAGKAPPNLPPGVPPLLPNPYIMAPGLLHPYPPQVYGYDDLQMLQTRIPLDYYSIPFATPTTALTGREGSLTGNPYSAGDLSKFGRGDASSPAPATTLAQPQQTQTQTHHTTQQPFLNPALPPGYSYTSLPYYTGVPGLPNTFQYGPAMFPVAPTSSKQHGVNVGVNASATAFQQASGYGSHGYSTGVSVTSSNTGVPDISGSVYTKTQSFEKQGFHTGTPSASFSLPSALGSGGPINPTAAAGYAPAPYMHILTPHQQPHSQMLHHHLQQDGQSGSGQRNQNASIQQKSQINKSGYNSYNWGGN</sequence>
<feature type="domain" description="UBA" evidence="10">
    <location>
        <begin position="46"/>
        <end position="86"/>
    </location>
</feature>
<dbReference type="Pfam" id="PF12478">
    <property type="entry name" value="UBAP2-Lig"/>
    <property type="match status" value="1"/>
</dbReference>